<dbReference type="EMBL" id="CCKQ01010966">
    <property type="protein sequence ID" value="CDW82496.1"/>
    <property type="molecule type" value="Genomic_DNA"/>
</dbReference>
<feature type="region of interest" description="Disordered" evidence="1">
    <location>
        <begin position="1"/>
        <end position="24"/>
    </location>
</feature>
<dbReference type="InParanoid" id="A0A078AKS8"/>
<dbReference type="InterPro" id="IPR012677">
    <property type="entry name" value="Nucleotide-bd_a/b_plait_sf"/>
</dbReference>
<feature type="compositionally biased region" description="Basic and acidic residues" evidence="1">
    <location>
        <begin position="1"/>
        <end position="23"/>
    </location>
</feature>
<dbReference type="Gene3D" id="3.30.70.330">
    <property type="match status" value="1"/>
</dbReference>
<keyword evidence="3" id="KW-1185">Reference proteome</keyword>
<dbReference type="AlphaFoldDB" id="A0A078AKS8"/>
<organism evidence="2 3">
    <name type="scientific">Stylonychia lemnae</name>
    <name type="common">Ciliate</name>
    <dbReference type="NCBI Taxonomy" id="5949"/>
    <lineage>
        <taxon>Eukaryota</taxon>
        <taxon>Sar</taxon>
        <taxon>Alveolata</taxon>
        <taxon>Ciliophora</taxon>
        <taxon>Intramacronucleata</taxon>
        <taxon>Spirotrichea</taxon>
        <taxon>Stichotrichia</taxon>
        <taxon>Sporadotrichida</taxon>
        <taxon>Oxytrichidae</taxon>
        <taxon>Stylonychinae</taxon>
        <taxon>Stylonychia</taxon>
    </lineage>
</organism>
<accession>A0A078AKS8</accession>
<name>A0A078AKS8_STYLE</name>
<protein>
    <recommendedName>
        <fullName evidence="4">RRM domain-containing protein</fullName>
    </recommendedName>
</protein>
<evidence type="ECO:0000256" key="1">
    <source>
        <dbReference type="SAM" id="MobiDB-lite"/>
    </source>
</evidence>
<evidence type="ECO:0000313" key="3">
    <source>
        <dbReference type="Proteomes" id="UP000039865"/>
    </source>
</evidence>
<sequence>MEGSDHRHVTHENKGTNEQRNENKAYVPMGDAQYTPQQVLEMEANKEGKYDEDGFFVLPKGDFIDPYGYYFDEEGYDDFGGYYDDDGYYVPGEEYHDEYYEKYDVDHYIPESLEEEAQRLAPFTEHVYPAIQWLNEQAADKKHVVQIQGLAVGLIEDQVAKFVNTRIPEISESGKLTYLKDPKYKSSGVAYFTSTNKEKVISLLKLHNTFYAGKYIKTYLMGYPYDSDEYSEHMYDNFKGQKMLDEDYYDEEVDLVEKLDDQGEEFTGQKNIKPEGEIKVDGEYQITKMKKKAQ</sequence>
<dbReference type="Proteomes" id="UP000039865">
    <property type="component" value="Unassembled WGS sequence"/>
</dbReference>
<proteinExistence type="predicted"/>
<evidence type="ECO:0008006" key="4">
    <source>
        <dbReference type="Google" id="ProtNLM"/>
    </source>
</evidence>
<reference evidence="2 3" key="1">
    <citation type="submission" date="2014-06" db="EMBL/GenBank/DDBJ databases">
        <authorList>
            <person name="Swart Estienne"/>
        </authorList>
    </citation>
    <scope>NUCLEOTIDE SEQUENCE [LARGE SCALE GENOMIC DNA]</scope>
    <source>
        <strain evidence="2 3">130c</strain>
    </source>
</reference>
<gene>
    <name evidence="2" type="primary">Contig16641.g17726</name>
    <name evidence="2" type="ORF">STYLEM_11529</name>
</gene>
<evidence type="ECO:0000313" key="2">
    <source>
        <dbReference type="EMBL" id="CDW82496.1"/>
    </source>
</evidence>